<reference evidence="1" key="1">
    <citation type="submission" date="2020-11" db="EMBL/GenBank/DDBJ databases">
        <authorList>
            <consortium name="DOE Joint Genome Institute"/>
            <person name="Ahrendt S."/>
            <person name="Riley R."/>
            <person name="Andreopoulos W."/>
            <person name="LaButti K."/>
            <person name="Pangilinan J."/>
            <person name="Ruiz-duenas F.J."/>
            <person name="Barrasa J.M."/>
            <person name="Sanchez-Garcia M."/>
            <person name="Camarero S."/>
            <person name="Miyauchi S."/>
            <person name="Serrano A."/>
            <person name="Linde D."/>
            <person name="Babiker R."/>
            <person name="Drula E."/>
            <person name="Ayuso-Fernandez I."/>
            <person name="Pacheco R."/>
            <person name="Padilla G."/>
            <person name="Ferreira P."/>
            <person name="Barriuso J."/>
            <person name="Kellner H."/>
            <person name="Castanera R."/>
            <person name="Alfaro M."/>
            <person name="Ramirez L."/>
            <person name="Pisabarro A.G."/>
            <person name="Kuo A."/>
            <person name="Tritt A."/>
            <person name="Lipzen A."/>
            <person name="He G."/>
            <person name="Yan M."/>
            <person name="Ng V."/>
            <person name="Cullen D."/>
            <person name="Martin F."/>
            <person name="Rosso M.-N."/>
            <person name="Henrissat B."/>
            <person name="Hibbett D."/>
            <person name="Martinez A.T."/>
            <person name="Grigoriev I.V."/>
        </authorList>
    </citation>
    <scope>NUCLEOTIDE SEQUENCE</scope>
    <source>
        <strain evidence="1">AH 44721</strain>
    </source>
</reference>
<dbReference type="AlphaFoldDB" id="A0A9P5TEU9"/>
<dbReference type="OrthoDB" id="2864819at2759"/>
<dbReference type="PANTHER" id="PTHR33112:SF16">
    <property type="entry name" value="HETEROKARYON INCOMPATIBILITY DOMAIN-CONTAINING PROTEIN"/>
    <property type="match status" value="1"/>
</dbReference>
<evidence type="ECO:0000313" key="1">
    <source>
        <dbReference type="EMBL" id="KAF8871492.1"/>
    </source>
</evidence>
<gene>
    <name evidence="1" type="ORF">CPB84DRAFT_1854949</name>
</gene>
<organism evidence="1 2">
    <name type="scientific">Gymnopilus junonius</name>
    <name type="common">Spectacular rustgill mushroom</name>
    <name type="synonym">Gymnopilus spectabilis subsp. junonius</name>
    <dbReference type="NCBI Taxonomy" id="109634"/>
    <lineage>
        <taxon>Eukaryota</taxon>
        <taxon>Fungi</taxon>
        <taxon>Dikarya</taxon>
        <taxon>Basidiomycota</taxon>
        <taxon>Agaricomycotina</taxon>
        <taxon>Agaricomycetes</taxon>
        <taxon>Agaricomycetidae</taxon>
        <taxon>Agaricales</taxon>
        <taxon>Agaricineae</taxon>
        <taxon>Hymenogastraceae</taxon>
        <taxon>Gymnopilus</taxon>
    </lineage>
</organism>
<proteinExistence type="predicted"/>
<dbReference type="Proteomes" id="UP000724874">
    <property type="component" value="Unassembled WGS sequence"/>
</dbReference>
<evidence type="ECO:0000313" key="2">
    <source>
        <dbReference type="Proteomes" id="UP000724874"/>
    </source>
</evidence>
<comment type="caution">
    <text evidence="1">The sequence shown here is derived from an EMBL/GenBank/DDBJ whole genome shotgun (WGS) entry which is preliminary data.</text>
</comment>
<keyword evidence="2" id="KW-1185">Reference proteome</keyword>
<sequence length="146" mass="16389">MATTGVDANAGLPGLHPNTRGTVQPIEEIFPGLRLRFKQKHQDYIRDSAYYMRAWPYQEQQFSKHNLIFIGGQVIYQCSGTDGWHEDMFFEDLPSPADLSTNSDNTNDIGNYEGLIQSYSGLTLSYNSDIYHAFGRLNATSKGASK</sequence>
<accession>A0A9P5TEU9</accession>
<protein>
    <submittedName>
        <fullName evidence="1">Uncharacterized protein</fullName>
    </submittedName>
</protein>
<dbReference type="PANTHER" id="PTHR33112">
    <property type="entry name" value="DOMAIN PROTEIN, PUTATIVE-RELATED"/>
    <property type="match status" value="1"/>
</dbReference>
<name>A0A9P5TEU9_GYMJU</name>
<dbReference type="EMBL" id="JADNYJ010000303">
    <property type="protein sequence ID" value="KAF8871492.1"/>
    <property type="molecule type" value="Genomic_DNA"/>
</dbReference>